<dbReference type="Pfam" id="PF05795">
    <property type="entry name" value="Plasmodium_Vir"/>
    <property type="match status" value="3"/>
</dbReference>
<name>A0A1C3KGV6_PLAOA</name>
<accession>A0A1C3KGV6</accession>
<dbReference type="AlphaFoldDB" id="A0A1C3KGV6"/>
<dbReference type="InterPro" id="IPR008780">
    <property type="entry name" value="Plasmodium_Vir"/>
</dbReference>
<feature type="transmembrane region" description="Helical" evidence="1">
    <location>
        <begin position="543"/>
        <end position="564"/>
    </location>
</feature>
<gene>
    <name evidence="2" type="primary">PowCR01_000008200</name>
    <name evidence="2" type="ORF">POWCR01_000008200</name>
</gene>
<evidence type="ECO:0000313" key="3">
    <source>
        <dbReference type="Proteomes" id="UP000243200"/>
    </source>
</evidence>
<dbReference type="Proteomes" id="UP000243200">
    <property type="component" value="Unassembled WGS sequence"/>
</dbReference>
<dbReference type="VEuPathDB" id="PlasmoDB:PocGH01_00064500"/>
<dbReference type="VEuPathDB" id="PlasmoDB:POWCR01_000008200"/>
<organism evidence="2 3">
    <name type="scientific">Plasmodium ovale</name>
    <name type="common">malaria parasite P. ovale</name>
    <dbReference type="NCBI Taxonomy" id="36330"/>
    <lineage>
        <taxon>Eukaryota</taxon>
        <taxon>Sar</taxon>
        <taxon>Alveolata</taxon>
        <taxon>Apicomplexa</taxon>
        <taxon>Aconoidasida</taxon>
        <taxon>Haemosporida</taxon>
        <taxon>Plasmodiidae</taxon>
        <taxon>Plasmodium</taxon>
        <taxon>Plasmodium (Plasmodium)</taxon>
    </lineage>
</organism>
<keyword evidence="1" id="KW-1133">Transmembrane helix</keyword>
<dbReference type="OrthoDB" id="381600at2759"/>
<sequence>MSDSVLDQKLEGLLLKDNIQSKPRLYDFYKELNSRYIKNYTISCKFTEFKQFLVNFDICNIWGKVKKILELWDSVYENFNDIPSNKKCEYLNYWVYDKLKHIKDPSDIILFYIGWQQYVSSTPGIKNKCYGKLYNGFTREYFKNKKKLYDFLEYYFSIKDKMDNVSSQNRKEYCDYIEIIFQLYKEMVYNNISYVYSEDINNFKKIFLSNNRELSFLSHKCPGRCIHLVFNGNNNILCPKEREELKSLEISATPCGNINNTDIFKYGEDPEYEDILKTSPAYVVYNKLNKVHNYCGYKGYCIKMNSFEKQYPGISKLCANVVANLIKLHDMDNAGDSNQRCLYFMHWAYDKIRGYLNTNSKYIGDHPLTHELFDVMKKVNYTLEDHNKCYFDYSLETTVQELREMKYLHDYFNHYDHITEIFPSSMNKKNCCEYLTYINILYEKYIRKCCSCYESKDIYCDEDCPNYFKCDEKNNPFNLYSDLNCTKTMNKNLKKLNKPPTIDNYVKRLSTMSYEKPELLKWDNVYTSNISRNTQDISTYDPFYMAMITAMSVLGILLMFFVFYKFTPFGSYTHKIALEKKKIKENFQDEYELDNYSEISCINPKTKRLQIIYHQT</sequence>
<keyword evidence="1" id="KW-0472">Membrane</keyword>
<evidence type="ECO:0000313" key="2">
    <source>
        <dbReference type="EMBL" id="SBT72891.1"/>
    </source>
</evidence>
<evidence type="ECO:0000256" key="1">
    <source>
        <dbReference type="SAM" id="Phobius"/>
    </source>
</evidence>
<protein>
    <submittedName>
        <fullName evidence="2">PIR protein</fullName>
    </submittedName>
</protein>
<reference evidence="2 3" key="1">
    <citation type="submission" date="2016-06" db="EMBL/GenBank/DDBJ databases">
        <authorList>
            <consortium name="Pathogen Informatics"/>
        </authorList>
    </citation>
    <scope>NUCLEOTIDE SEQUENCE [LARGE SCALE GENOMIC DNA]</scope>
</reference>
<proteinExistence type="predicted"/>
<keyword evidence="1" id="KW-0812">Transmembrane</keyword>
<dbReference type="EMBL" id="FLRJ01000173">
    <property type="protein sequence ID" value="SBT72891.1"/>
    <property type="molecule type" value="Genomic_DNA"/>
</dbReference>